<dbReference type="GO" id="GO:0030893">
    <property type="term" value="C:meiotic cohesin complex"/>
    <property type="evidence" value="ECO:0007669"/>
    <property type="project" value="TreeGrafter"/>
</dbReference>
<dbReference type="Gene3D" id="1.10.10.580">
    <property type="entry name" value="Structural maintenance of chromosome 1. Chain E"/>
    <property type="match status" value="1"/>
</dbReference>
<comment type="subcellular location">
    <subcellularLocation>
        <location evidence="1">Nucleus</location>
    </subcellularLocation>
</comment>
<evidence type="ECO:0000256" key="1">
    <source>
        <dbReference type="ARBA" id="ARBA00004123"/>
    </source>
</evidence>
<feature type="domain" description="Rad21/Rec8-like protein N-terminal" evidence="6">
    <location>
        <begin position="1"/>
        <end position="101"/>
    </location>
</feature>
<dbReference type="GO" id="GO:0005634">
    <property type="term" value="C:nucleus"/>
    <property type="evidence" value="ECO:0007669"/>
    <property type="project" value="UniProtKB-SubCell"/>
</dbReference>
<dbReference type="Pfam" id="PF04825">
    <property type="entry name" value="Rad21_Rec8_N"/>
    <property type="match status" value="1"/>
</dbReference>
<dbReference type="PANTHER" id="PTHR12585">
    <property type="entry name" value="SCC1 / RAD21 FAMILY MEMBER"/>
    <property type="match status" value="1"/>
</dbReference>
<evidence type="ECO:0000256" key="3">
    <source>
        <dbReference type="ARBA" id="ARBA00023242"/>
    </source>
</evidence>
<evidence type="ECO:0000313" key="7">
    <source>
        <dbReference type="EMBL" id="CAD2172355.1"/>
    </source>
</evidence>
<keyword evidence="3" id="KW-0539">Nucleus</keyword>
<reference evidence="7 8" key="1">
    <citation type="submission" date="2020-08" db="EMBL/GenBank/DDBJ databases">
        <authorList>
            <person name="Koutsovoulos G."/>
            <person name="Danchin GJ E."/>
        </authorList>
    </citation>
    <scope>NUCLEOTIDE SEQUENCE [LARGE SCALE GENOMIC DNA]</scope>
</reference>
<dbReference type="Pfam" id="PF04824">
    <property type="entry name" value="Rad21_Rec8"/>
    <property type="match status" value="1"/>
</dbReference>
<dbReference type="InterPro" id="IPR023093">
    <property type="entry name" value="ScpA-like_C"/>
</dbReference>
<dbReference type="AlphaFoldDB" id="A0A6V7VBK7"/>
<dbReference type="InterPro" id="IPR036390">
    <property type="entry name" value="WH_DNA-bd_sf"/>
</dbReference>
<organism evidence="7 8">
    <name type="scientific">Meloidogyne enterolobii</name>
    <name type="common">Root-knot nematode worm</name>
    <name type="synonym">Meloidogyne mayaguensis</name>
    <dbReference type="NCBI Taxonomy" id="390850"/>
    <lineage>
        <taxon>Eukaryota</taxon>
        <taxon>Metazoa</taxon>
        <taxon>Ecdysozoa</taxon>
        <taxon>Nematoda</taxon>
        <taxon>Chromadorea</taxon>
        <taxon>Rhabditida</taxon>
        <taxon>Tylenchina</taxon>
        <taxon>Tylenchomorpha</taxon>
        <taxon>Tylenchoidea</taxon>
        <taxon>Meloidogynidae</taxon>
        <taxon>Meloidogyninae</taxon>
        <taxon>Meloidogyne</taxon>
    </lineage>
</organism>
<dbReference type="GO" id="GO:0006302">
    <property type="term" value="P:double-strand break repair"/>
    <property type="evidence" value="ECO:0007669"/>
    <property type="project" value="TreeGrafter"/>
</dbReference>
<dbReference type="InterPro" id="IPR006909">
    <property type="entry name" value="Rad21/Rec8_C_eu"/>
</dbReference>
<feature type="region of interest" description="Disordered" evidence="4">
    <location>
        <begin position="251"/>
        <end position="274"/>
    </location>
</feature>
<sequence>MFFSYQILIRKNGNFAAIWRYMHERNPSKVSKKELLSIDISQACTDLRNYVPTGRLDSREIQNKMSLYLLAQLSYGVALVHKVQADYLIGDLQSLLNTMVYVPVEKPPQPQRKRRATEAAVAGMEQEDFDDVPMETPKTRKKRRTTHGTRPSLLDLSDPRSYVDQQVHPRREANELQELDEAFMDTAAGEALPPLDFAVTDEQTRGDAQRKVSVASLLQDREDSFREMERALGIESIERAEEEVNITNGHVEQRRSEGGLPSRETLEDLGPEMPLDETREPIYRQSFDQTEDVSFLQNFEELRLELPDLDLDMPPPRGVPHRRRRHVGLLVDEQTQLTDEEIQDQILNIRGVVRNNRDFEKEFNRDLRSPLAQLMEPFRSDFLPNDEFRPLFERIERYSKIYFERPLTFEEAQLLTYEQLQQRRFEVDVDSFRVSEPTPEGSVIQQNGQPPVKVSVASLVLPPEELLEELDDQERRFSTPSAVEVGRRAARETINDLAPLNDSIQEPQHSLDASNDQPLYDDIPLRRESIFTNTKTSPDVPEEDWLDAEMNQLFEVIQEKLVGQEFVCFHQAAKVNELGKGEIGRKRAARKFFTLLKLLKHRKVKVLQYNPYEEILIRLERQPGDLDVSMASM</sequence>
<evidence type="ECO:0000313" key="8">
    <source>
        <dbReference type="Proteomes" id="UP000580250"/>
    </source>
</evidence>
<dbReference type="PANTHER" id="PTHR12585:SF27">
    <property type="entry name" value="MEIOTIC RECOMBINATION PROTEIN REC8 HOMOLOG"/>
    <property type="match status" value="1"/>
</dbReference>
<protein>
    <submittedName>
        <fullName evidence="7">Uncharacterized protein</fullName>
    </submittedName>
</protein>
<dbReference type="EMBL" id="CAJEWN010000198">
    <property type="protein sequence ID" value="CAD2172355.1"/>
    <property type="molecule type" value="Genomic_DNA"/>
</dbReference>
<dbReference type="SUPFAM" id="SSF46785">
    <property type="entry name" value="Winged helix' DNA-binding domain"/>
    <property type="match status" value="1"/>
</dbReference>
<dbReference type="InterPro" id="IPR039781">
    <property type="entry name" value="Rad21/Rec8-like"/>
</dbReference>
<dbReference type="InterPro" id="IPR006910">
    <property type="entry name" value="Rad21_Rec8_N"/>
</dbReference>
<dbReference type="Proteomes" id="UP000580250">
    <property type="component" value="Unassembled WGS sequence"/>
</dbReference>
<comment type="similarity">
    <text evidence="2">Belongs to the rad21 family.</text>
</comment>
<evidence type="ECO:0000256" key="4">
    <source>
        <dbReference type="SAM" id="MobiDB-lite"/>
    </source>
</evidence>
<dbReference type="OrthoDB" id="409763at2759"/>
<evidence type="ECO:0000259" key="5">
    <source>
        <dbReference type="Pfam" id="PF04824"/>
    </source>
</evidence>
<feature type="domain" description="Rad21/Rec8-like protein C-terminal eukaryotic" evidence="5">
    <location>
        <begin position="584"/>
        <end position="621"/>
    </location>
</feature>
<accession>A0A6V7VBK7</accession>
<comment type="caution">
    <text evidence="7">The sequence shown here is derived from an EMBL/GenBank/DDBJ whole genome shotgun (WGS) entry which is preliminary data.</text>
</comment>
<dbReference type="GO" id="GO:0051177">
    <property type="term" value="P:meiotic sister chromatid cohesion"/>
    <property type="evidence" value="ECO:0007669"/>
    <property type="project" value="TreeGrafter"/>
</dbReference>
<evidence type="ECO:0000256" key="2">
    <source>
        <dbReference type="ARBA" id="ARBA00009870"/>
    </source>
</evidence>
<evidence type="ECO:0000259" key="6">
    <source>
        <dbReference type="Pfam" id="PF04825"/>
    </source>
</evidence>
<feature type="region of interest" description="Disordered" evidence="4">
    <location>
        <begin position="131"/>
        <end position="157"/>
    </location>
</feature>
<gene>
    <name evidence="7" type="ORF">MENT_LOCUS23900</name>
</gene>
<proteinExistence type="inferred from homology"/>
<name>A0A6V7VBK7_MELEN</name>
<dbReference type="GO" id="GO:0003682">
    <property type="term" value="F:chromatin binding"/>
    <property type="evidence" value="ECO:0007669"/>
    <property type="project" value="TreeGrafter"/>
</dbReference>